<evidence type="ECO:0000256" key="1">
    <source>
        <dbReference type="ARBA" id="ARBA00005446"/>
    </source>
</evidence>
<dbReference type="PANTHER" id="PTHR13710">
    <property type="entry name" value="DNA HELICASE RECQ FAMILY MEMBER"/>
    <property type="match status" value="1"/>
</dbReference>
<dbReference type="Proteomes" id="UP000070700">
    <property type="component" value="Unassembled WGS sequence"/>
</dbReference>
<dbReference type="InterPro" id="IPR027417">
    <property type="entry name" value="P-loop_NTPase"/>
</dbReference>
<dbReference type="GO" id="GO:0043138">
    <property type="term" value="F:3'-5' DNA helicase activity"/>
    <property type="evidence" value="ECO:0007669"/>
    <property type="project" value="TreeGrafter"/>
</dbReference>
<dbReference type="KEGG" id="psco:LY89DRAFT_596276"/>
<feature type="domain" description="Helicase ATP-binding" evidence="2">
    <location>
        <begin position="1"/>
        <end position="135"/>
    </location>
</feature>
<dbReference type="InParanoid" id="A0A132BFD8"/>
<dbReference type="GeneID" id="28819636"/>
<dbReference type="SUPFAM" id="SSF52540">
    <property type="entry name" value="P-loop containing nucleoside triphosphate hydrolases"/>
    <property type="match status" value="1"/>
</dbReference>
<dbReference type="RefSeq" id="XP_018064939.1">
    <property type="nucleotide sequence ID" value="XM_018209910.1"/>
</dbReference>
<dbReference type="InterPro" id="IPR014001">
    <property type="entry name" value="Helicase_ATP-bd"/>
</dbReference>
<dbReference type="GO" id="GO:0009378">
    <property type="term" value="F:four-way junction helicase activity"/>
    <property type="evidence" value="ECO:0007669"/>
    <property type="project" value="TreeGrafter"/>
</dbReference>
<protein>
    <recommendedName>
        <fullName evidence="2">Helicase ATP-binding domain-containing protein</fullName>
    </recommendedName>
</protein>
<evidence type="ECO:0000259" key="2">
    <source>
        <dbReference type="PROSITE" id="PS51192"/>
    </source>
</evidence>
<keyword evidence="4" id="KW-1185">Reference proteome</keyword>
<dbReference type="AlphaFoldDB" id="A0A132BFD8"/>
<evidence type="ECO:0000313" key="3">
    <source>
        <dbReference type="EMBL" id="KUJ10584.1"/>
    </source>
</evidence>
<dbReference type="STRING" id="149040.A0A132BFD8"/>
<dbReference type="GO" id="GO:0005694">
    <property type="term" value="C:chromosome"/>
    <property type="evidence" value="ECO:0007669"/>
    <property type="project" value="TreeGrafter"/>
</dbReference>
<reference evidence="3 4" key="1">
    <citation type="submission" date="2015-10" db="EMBL/GenBank/DDBJ databases">
        <title>Full genome of DAOMC 229536 Phialocephala scopiformis, a fungal endophyte of spruce producing the potent anti-insectan compound rugulosin.</title>
        <authorList>
            <consortium name="DOE Joint Genome Institute"/>
            <person name="Walker A.K."/>
            <person name="Frasz S.L."/>
            <person name="Seifert K.A."/>
            <person name="Miller J.D."/>
            <person name="Mondo S.J."/>
            <person name="Labutti K."/>
            <person name="Lipzen A."/>
            <person name="Dockter R."/>
            <person name="Kennedy M."/>
            <person name="Grigoriev I.V."/>
            <person name="Spatafora J.W."/>
        </authorList>
    </citation>
    <scope>NUCLEOTIDE SEQUENCE [LARGE SCALE GENOMIC DNA]</scope>
    <source>
        <strain evidence="3 4">CBS 120377</strain>
    </source>
</reference>
<dbReference type="PANTHER" id="PTHR13710:SF154">
    <property type="entry name" value="RECQ HELICASE, PUTATIVE (AFU_ORTHOLOGUE AFUA_6G14720)-RELATED"/>
    <property type="match status" value="1"/>
</dbReference>
<gene>
    <name evidence="3" type="ORF">LY89DRAFT_596276</name>
</gene>
<dbReference type="EMBL" id="KQ947429">
    <property type="protein sequence ID" value="KUJ10584.1"/>
    <property type="molecule type" value="Genomic_DNA"/>
</dbReference>
<proteinExistence type="inferred from homology"/>
<organism evidence="3 4">
    <name type="scientific">Mollisia scopiformis</name>
    <name type="common">Conifer needle endophyte fungus</name>
    <name type="synonym">Phialocephala scopiformis</name>
    <dbReference type="NCBI Taxonomy" id="149040"/>
    <lineage>
        <taxon>Eukaryota</taxon>
        <taxon>Fungi</taxon>
        <taxon>Dikarya</taxon>
        <taxon>Ascomycota</taxon>
        <taxon>Pezizomycotina</taxon>
        <taxon>Leotiomycetes</taxon>
        <taxon>Helotiales</taxon>
        <taxon>Mollisiaceae</taxon>
        <taxon>Mollisia</taxon>
    </lineage>
</organism>
<comment type="similarity">
    <text evidence="1">Belongs to the helicase family. RecQ subfamily.</text>
</comment>
<dbReference type="PROSITE" id="PS51192">
    <property type="entry name" value="HELICASE_ATP_BIND_1"/>
    <property type="match status" value="1"/>
</dbReference>
<dbReference type="Gene3D" id="3.40.50.300">
    <property type="entry name" value="P-loop containing nucleotide triphosphate hydrolases"/>
    <property type="match status" value="2"/>
</dbReference>
<sequence length="257" mass="29358">LPAKSISFGTTVVISPLVSLQDHIVERCQQAGISCVKWDPRQCHSPSQIVIITLESAVSKTFGTFLDRLQGLHLLERFVFNEYYTPLDSTAEFRPKMRQLGELMEREVQIVYLTATLPPYAELEFMNIMRIKADDVYIFRSPTSRPNIAYSIVEYEEDEFGRRDIIAACRLVEQKLEEYAALAKIIIYSSSIITTQEVSSALGYHAYYRDVGDTAVKDEIRKAWESADRRVVVTTNAFRLGIDRPDVRVVVYIGPIY</sequence>
<accession>A0A132BFD8</accession>
<dbReference type="OrthoDB" id="3555927at2759"/>
<name>A0A132BFD8_MOLSC</name>
<dbReference type="GO" id="GO:0005737">
    <property type="term" value="C:cytoplasm"/>
    <property type="evidence" value="ECO:0007669"/>
    <property type="project" value="TreeGrafter"/>
</dbReference>
<evidence type="ECO:0000313" key="4">
    <source>
        <dbReference type="Proteomes" id="UP000070700"/>
    </source>
</evidence>
<dbReference type="GO" id="GO:0000724">
    <property type="term" value="P:double-strand break repair via homologous recombination"/>
    <property type="evidence" value="ECO:0007669"/>
    <property type="project" value="TreeGrafter"/>
</dbReference>
<feature type="non-terminal residue" evidence="3">
    <location>
        <position position="1"/>
    </location>
</feature>